<dbReference type="EMBL" id="JARVKM010000072">
    <property type="protein sequence ID" value="KAK9771623.1"/>
    <property type="molecule type" value="Genomic_DNA"/>
</dbReference>
<evidence type="ECO:0000313" key="2">
    <source>
        <dbReference type="Proteomes" id="UP001465668"/>
    </source>
</evidence>
<organism evidence="1 2">
    <name type="scientific">Seiridium cardinale</name>
    <dbReference type="NCBI Taxonomy" id="138064"/>
    <lineage>
        <taxon>Eukaryota</taxon>
        <taxon>Fungi</taxon>
        <taxon>Dikarya</taxon>
        <taxon>Ascomycota</taxon>
        <taxon>Pezizomycotina</taxon>
        <taxon>Sordariomycetes</taxon>
        <taxon>Xylariomycetidae</taxon>
        <taxon>Amphisphaeriales</taxon>
        <taxon>Sporocadaceae</taxon>
        <taxon>Seiridium</taxon>
    </lineage>
</organism>
<comment type="caution">
    <text evidence="1">The sequence shown here is derived from an EMBL/GenBank/DDBJ whole genome shotgun (WGS) entry which is preliminary data.</text>
</comment>
<dbReference type="Proteomes" id="UP001465668">
    <property type="component" value="Unassembled WGS sequence"/>
</dbReference>
<keyword evidence="2" id="KW-1185">Reference proteome</keyword>
<protein>
    <submittedName>
        <fullName evidence="1">Uncharacterized protein</fullName>
    </submittedName>
</protein>
<name>A0ABR2XCU9_9PEZI</name>
<sequence>MRGVIGSSTALVDATVAAPNLFQTM</sequence>
<evidence type="ECO:0000313" key="1">
    <source>
        <dbReference type="EMBL" id="KAK9771623.1"/>
    </source>
</evidence>
<accession>A0ABR2XCU9</accession>
<reference evidence="1 2" key="1">
    <citation type="submission" date="2024-02" db="EMBL/GenBank/DDBJ databases">
        <title>First draft genome assembly of two strains of Seiridium cardinale.</title>
        <authorList>
            <person name="Emiliani G."/>
            <person name="Scali E."/>
        </authorList>
    </citation>
    <scope>NUCLEOTIDE SEQUENCE [LARGE SCALE GENOMIC DNA]</scope>
    <source>
        <strain evidence="1 2">BM-138-000479</strain>
    </source>
</reference>
<proteinExistence type="predicted"/>
<gene>
    <name evidence="1" type="ORF">SCAR479_11694</name>
</gene>